<dbReference type="Gene3D" id="1.25.40.10">
    <property type="entry name" value="Tetratricopeptide repeat domain"/>
    <property type="match status" value="1"/>
</dbReference>
<feature type="region of interest" description="Disordered" evidence="1">
    <location>
        <begin position="488"/>
        <end position="507"/>
    </location>
</feature>
<evidence type="ECO:0000313" key="2">
    <source>
        <dbReference type="EMBL" id="RNL63911.1"/>
    </source>
</evidence>
<dbReference type="OrthoDB" id="310836at2"/>
<evidence type="ECO:0000256" key="1">
    <source>
        <dbReference type="SAM" id="MobiDB-lite"/>
    </source>
</evidence>
<reference evidence="2 3" key="1">
    <citation type="submission" date="2018-10" db="EMBL/GenBank/DDBJ databases">
        <title>Genome sequencing of Arthrobacter oryzae TNB02.</title>
        <authorList>
            <person name="Cho Y.-J."/>
            <person name="Cho A."/>
            <person name="Kim O.-S."/>
        </authorList>
    </citation>
    <scope>NUCLEOTIDE SEQUENCE [LARGE SCALE GENOMIC DNA]</scope>
    <source>
        <strain evidence="2 3">TNB02</strain>
    </source>
</reference>
<organism evidence="2 3">
    <name type="scientific">Arthrobacter oryzae</name>
    <dbReference type="NCBI Taxonomy" id="409290"/>
    <lineage>
        <taxon>Bacteria</taxon>
        <taxon>Bacillati</taxon>
        <taxon>Actinomycetota</taxon>
        <taxon>Actinomycetes</taxon>
        <taxon>Micrococcales</taxon>
        <taxon>Micrococcaceae</taxon>
        <taxon>Arthrobacter</taxon>
    </lineage>
</organism>
<dbReference type="InterPro" id="IPR011990">
    <property type="entry name" value="TPR-like_helical_dom_sf"/>
</dbReference>
<dbReference type="AlphaFoldDB" id="A0A3N0CKW7"/>
<sequence>MEQARGAASSGDWSRAYDLLTGTDASVRLSVDDLGFLAEVAYAAGHLDVTIEAWERAHAEAVRLGDPITAAGAAARVALHLLMDTALMAPIRGWVKRAERLLVGHDGTPIHAWLAVIKSYERLMMGDVRAAHDWASRAVAVGSTCNPAAAAIGRVAEAHAVILEGDVRRGLELVNEAAVATISGELDAISTGMLYCELVCMLQGLAQYDLAEEWTEAMERWRQGNGIGSIHGRCRVHRAEILRLRGAFAEAERVALAACAELRPYLRREFGWPLTELGRVRFQMGNLRGAEEAFLAARQSGWDPEPGLSLVRLAQGDVALAAASIRDALEHPLTVPSKEVPPNTDLRRAPLLAARVEIEVAAGDLVAARDAADELARVAACFESRALAASAAMAEGRVRVAAGEVADARHAFQTAVQLWSLVGAPYEVALARTGLAHAHRAAGDEAAARVELTAAGAAFEDLGAGRQTDRIAHAAGAGRKLPAGILSGPASASSVGTRAPGDRQRDTNAFRQEGDYWFISFEEHTVALRDLKGLHYLARLLAHQGREFHVLDLVASGPGLAAAHSGLPDPELTPAGWGDAGPLLDAQAKNAYRRRLAEIDEDLEEARLMRDSGRVVQATAERDFLIRELSRAVGLSGRGRRAGAASERARVSVTRAIRHAMSRIRHHDPALGEHLERAIRTGTYCVYLPDSRVTGSWLI</sequence>
<evidence type="ECO:0000313" key="3">
    <source>
        <dbReference type="Proteomes" id="UP000273807"/>
    </source>
</evidence>
<gene>
    <name evidence="2" type="ORF">D7003_00475</name>
</gene>
<keyword evidence="3" id="KW-1185">Reference proteome</keyword>
<name>A0A3N0CKW7_9MICC</name>
<dbReference type="SUPFAM" id="SSF48452">
    <property type="entry name" value="TPR-like"/>
    <property type="match status" value="1"/>
</dbReference>
<comment type="caution">
    <text evidence="2">The sequence shown here is derived from an EMBL/GenBank/DDBJ whole genome shotgun (WGS) entry which is preliminary data.</text>
</comment>
<accession>A0A3N0CKW7</accession>
<dbReference type="EMBL" id="RBED01000001">
    <property type="protein sequence ID" value="RNL63911.1"/>
    <property type="molecule type" value="Genomic_DNA"/>
</dbReference>
<protein>
    <submittedName>
        <fullName evidence="2">Transcriptional regulator</fullName>
    </submittedName>
</protein>
<proteinExistence type="predicted"/>
<dbReference type="Proteomes" id="UP000273807">
    <property type="component" value="Unassembled WGS sequence"/>
</dbReference>